<organism evidence="2 3">
    <name type="scientific">Acetitomaculum ruminis DSM 5522</name>
    <dbReference type="NCBI Taxonomy" id="1120918"/>
    <lineage>
        <taxon>Bacteria</taxon>
        <taxon>Bacillati</taxon>
        <taxon>Bacillota</taxon>
        <taxon>Clostridia</taxon>
        <taxon>Lachnospirales</taxon>
        <taxon>Lachnospiraceae</taxon>
        <taxon>Acetitomaculum</taxon>
    </lineage>
</organism>
<reference evidence="2 3" key="1">
    <citation type="submission" date="2016-10" db="EMBL/GenBank/DDBJ databases">
        <authorList>
            <person name="de Groot N.N."/>
        </authorList>
    </citation>
    <scope>NUCLEOTIDE SEQUENCE [LARGE SCALE GENOMIC DNA]</scope>
    <source>
        <strain evidence="2 3">DSM 5522</strain>
    </source>
</reference>
<keyword evidence="1" id="KW-1133">Transmembrane helix</keyword>
<name>A0A1I1A6G0_9FIRM</name>
<keyword evidence="3" id="KW-1185">Reference proteome</keyword>
<dbReference type="RefSeq" id="WP_092874223.1">
    <property type="nucleotide sequence ID" value="NZ_FOJY01000022.1"/>
</dbReference>
<evidence type="ECO:0000313" key="2">
    <source>
        <dbReference type="EMBL" id="SFB33551.1"/>
    </source>
</evidence>
<evidence type="ECO:0000313" key="3">
    <source>
        <dbReference type="Proteomes" id="UP000198838"/>
    </source>
</evidence>
<gene>
    <name evidence="2" type="ORF">SAMN05216249_1224</name>
</gene>
<accession>A0A1I1A6G0</accession>
<keyword evidence="1" id="KW-0472">Membrane</keyword>
<evidence type="ECO:0008006" key="4">
    <source>
        <dbReference type="Google" id="ProtNLM"/>
    </source>
</evidence>
<dbReference type="EMBL" id="FOJY01000022">
    <property type="protein sequence ID" value="SFB33551.1"/>
    <property type="molecule type" value="Genomic_DNA"/>
</dbReference>
<dbReference type="STRING" id="1120918.SAMN05216249_1224"/>
<proteinExistence type="predicted"/>
<protein>
    <recommendedName>
        <fullName evidence="4">DUF4366 domain-containing protein</fullName>
    </recommendedName>
</protein>
<dbReference type="AlphaFoldDB" id="A0A1I1A6G0"/>
<feature type="transmembrane region" description="Helical" evidence="1">
    <location>
        <begin position="33"/>
        <end position="56"/>
    </location>
</feature>
<dbReference type="Proteomes" id="UP000198838">
    <property type="component" value="Unassembled WGS sequence"/>
</dbReference>
<evidence type="ECO:0000256" key="1">
    <source>
        <dbReference type="SAM" id="Phobius"/>
    </source>
</evidence>
<sequence>MDKFKDMVDMRRIAEIVSKLDEVKAQKKKDKTLTILAVIGVVAVVLGLCFAIYKFFTPDYLDDFDEDFDDDDIEDDFFEDEE</sequence>
<keyword evidence="1" id="KW-0812">Transmembrane</keyword>